<dbReference type="GO" id="GO:0005840">
    <property type="term" value="C:ribosome"/>
    <property type="evidence" value="ECO:0007669"/>
    <property type="project" value="UniProtKB-KW"/>
</dbReference>
<accession>A0A091D163</accession>
<evidence type="ECO:0000313" key="2">
    <source>
        <dbReference type="Proteomes" id="UP000028990"/>
    </source>
</evidence>
<name>A0A091D163_FUKDA</name>
<proteinExistence type="predicted"/>
<keyword evidence="1" id="KW-0687">Ribonucleoprotein</keyword>
<dbReference type="EMBL" id="KN123699">
    <property type="protein sequence ID" value="KFO23940.1"/>
    <property type="molecule type" value="Genomic_DNA"/>
</dbReference>
<dbReference type="InterPro" id="IPR038655">
    <property type="entry name" value="Ribosomal_eL27_sf"/>
</dbReference>
<dbReference type="GO" id="GO:0006412">
    <property type="term" value="P:translation"/>
    <property type="evidence" value="ECO:0007669"/>
    <property type="project" value="InterPro"/>
</dbReference>
<evidence type="ECO:0000313" key="1">
    <source>
        <dbReference type="EMBL" id="KFO23940.1"/>
    </source>
</evidence>
<dbReference type="InterPro" id="IPR001141">
    <property type="entry name" value="Ribosomal_eL27"/>
</dbReference>
<dbReference type="Pfam" id="PF01777">
    <property type="entry name" value="Ribosomal_L27e"/>
    <property type="match status" value="1"/>
</dbReference>
<dbReference type="GO" id="GO:0003735">
    <property type="term" value="F:structural constituent of ribosome"/>
    <property type="evidence" value="ECO:0007669"/>
    <property type="project" value="InterPro"/>
</dbReference>
<organism evidence="1 2">
    <name type="scientific">Fukomys damarensis</name>
    <name type="common">Damaraland mole rat</name>
    <name type="synonym">Cryptomys damarensis</name>
    <dbReference type="NCBI Taxonomy" id="885580"/>
    <lineage>
        <taxon>Eukaryota</taxon>
        <taxon>Metazoa</taxon>
        <taxon>Chordata</taxon>
        <taxon>Craniata</taxon>
        <taxon>Vertebrata</taxon>
        <taxon>Euteleostomi</taxon>
        <taxon>Mammalia</taxon>
        <taxon>Eutheria</taxon>
        <taxon>Euarchontoglires</taxon>
        <taxon>Glires</taxon>
        <taxon>Rodentia</taxon>
        <taxon>Hystricomorpha</taxon>
        <taxon>Bathyergidae</taxon>
        <taxon>Fukomys</taxon>
    </lineage>
</organism>
<keyword evidence="1" id="KW-0689">Ribosomal protein</keyword>
<sequence length="89" mass="9908">MGKFMKPGKVVLVLRDYSGCNAVIMKNTYSVAPDHPYDHALVLDLTTVTVSPIAMSKKNIAKNQTSSLFVKVHNHIFLMLTRYSGNPLE</sequence>
<gene>
    <name evidence="1" type="ORF">H920_14677</name>
</gene>
<dbReference type="Gene3D" id="2.30.30.770">
    <property type="match status" value="1"/>
</dbReference>
<dbReference type="Proteomes" id="UP000028990">
    <property type="component" value="Unassembled WGS sequence"/>
</dbReference>
<dbReference type="PANTHER" id="PTHR10497">
    <property type="entry name" value="60S RIBOSOMAL PROTEIN L27"/>
    <property type="match status" value="1"/>
</dbReference>
<reference evidence="1 2" key="1">
    <citation type="submission" date="2013-11" db="EMBL/GenBank/DDBJ databases">
        <title>The Damaraland mole rat (Fukomys damarensis) genome and evolution of African mole rats.</title>
        <authorList>
            <person name="Gladyshev V.N."/>
            <person name="Fang X."/>
        </authorList>
    </citation>
    <scope>NUCLEOTIDE SEQUENCE [LARGE SCALE GENOMIC DNA]</scope>
    <source>
        <tissue evidence="1">Liver</tissue>
    </source>
</reference>
<dbReference type="AlphaFoldDB" id="A0A091D163"/>
<keyword evidence="2" id="KW-1185">Reference proteome</keyword>
<protein>
    <submittedName>
        <fullName evidence="1">60S ribosomal protein L27</fullName>
    </submittedName>
</protein>